<keyword evidence="1" id="KW-0479">Metal-binding</keyword>
<proteinExistence type="predicted"/>
<feature type="compositionally biased region" description="Basic and acidic residues" evidence="4">
    <location>
        <begin position="1767"/>
        <end position="1778"/>
    </location>
</feature>
<protein>
    <recommendedName>
        <fullName evidence="5">Zinc finger PHD-type domain-containing protein</fullName>
    </recommendedName>
</protein>
<dbReference type="Gene3D" id="3.30.40.10">
    <property type="entry name" value="Zinc/RING finger domain, C3HC4 (zinc finger)"/>
    <property type="match status" value="1"/>
</dbReference>
<name>A0A8H5FIM5_9AGAR</name>
<evidence type="ECO:0000256" key="3">
    <source>
        <dbReference type="ARBA" id="ARBA00022833"/>
    </source>
</evidence>
<dbReference type="Proteomes" id="UP000559256">
    <property type="component" value="Unassembled WGS sequence"/>
</dbReference>
<feature type="region of interest" description="Disordered" evidence="4">
    <location>
        <begin position="796"/>
        <end position="909"/>
    </location>
</feature>
<organism evidence="6 7">
    <name type="scientific">Tetrapyrgos nigripes</name>
    <dbReference type="NCBI Taxonomy" id="182062"/>
    <lineage>
        <taxon>Eukaryota</taxon>
        <taxon>Fungi</taxon>
        <taxon>Dikarya</taxon>
        <taxon>Basidiomycota</taxon>
        <taxon>Agaricomycotina</taxon>
        <taxon>Agaricomycetes</taxon>
        <taxon>Agaricomycetidae</taxon>
        <taxon>Agaricales</taxon>
        <taxon>Marasmiineae</taxon>
        <taxon>Marasmiaceae</taxon>
        <taxon>Tetrapyrgos</taxon>
    </lineage>
</organism>
<dbReference type="OrthoDB" id="3046222at2759"/>
<feature type="compositionally biased region" description="Basic and acidic residues" evidence="4">
    <location>
        <begin position="823"/>
        <end position="843"/>
    </location>
</feature>
<evidence type="ECO:0000256" key="4">
    <source>
        <dbReference type="SAM" id="MobiDB-lite"/>
    </source>
</evidence>
<dbReference type="InterPro" id="IPR001965">
    <property type="entry name" value="Znf_PHD"/>
</dbReference>
<feature type="compositionally biased region" description="Low complexity" evidence="4">
    <location>
        <begin position="810"/>
        <end position="821"/>
    </location>
</feature>
<dbReference type="EMBL" id="JAACJM010000206">
    <property type="protein sequence ID" value="KAF5337783.1"/>
    <property type="molecule type" value="Genomic_DNA"/>
</dbReference>
<dbReference type="GO" id="GO:0008270">
    <property type="term" value="F:zinc ion binding"/>
    <property type="evidence" value="ECO:0007669"/>
    <property type="project" value="UniProtKB-KW"/>
</dbReference>
<evidence type="ECO:0000313" key="6">
    <source>
        <dbReference type="EMBL" id="KAF5337783.1"/>
    </source>
</evidence>
<feature type="compositionally biased region" description="Basic and acidic residues" evidence="4">
    <location>
        <begin position="888"/>
        <end position="909"/>
    </location>
</feature>
<gene>
    <name evidence="6" type="ORF">D9758_016291</name>
</gene>
<feature type="compositionally biased region" description="Basic and acidic residues" evidence="4">
    <location>
        <begin position="1832"/>
        <end position="1843"/>
    </location>
</feature>
<evidence type="ECO:0000259" key="5">
    <source>
        <dbReference type="SMART" id="SM00249"/>
    </source>
</evidence>
<accession>A0A8H5FIM5</accession>
<feature type="compositionally biased region" description="Low complexity" evidence="4">
    <location>
        <begin position="1329"/>
        <end position="1339"/>
    </location>
</feature>
<evidence type="ECO:0000256" key="1">
    <source>
        <dbReference type="ARBA" id="ARBA00022723"/>
    </source>
</evidence>
<dbReference type="SMART" id="SM00249">
    <property type="entry name" value="PHD"/>
    <property type="match status" value="1"/>
</dbReference>
<keyword evidence="7" id="KW-1185">Reference proteome</keyword>
<comment type="caution">
    <text evidence="6">The sequence shown here is derived from an EMBL/GenBank/DDBJ whole genome shotgun (WGS) entry which is preliminary data.</text>
</comment>
<sequence>MKGLWATASRGDNEAPKCQSCAATDMEFQAERRFHITHQLLLAGISVFSYLFADPDGVPVRDFVIGTPGPGSLGVLLKVKLIKYENLETERLQRDEEPPHKTCKSVTADFNNIEHTNSSVQIPEHSVANSSPPCQLALPKDASTRVNDNKQMHIDLNATNAEMLQVQIYGEGFFSKVKGKTGDSQSLQNLNISHAGHITQNNAPLTVQPHSTASAPQEPIHKMTVIAPPAPPRPTNQAVYPVDLTDPARLTAFVPLEPQPAPECRHNNDLNVLFTRVDLLEGGFWNGFPNGRFAIDLDHSTFTAHKNLAVQWATRGTTGANGKNGQSFTCKNEHCKIITRPKIQAKILEKQINTAQCQCGASLTYFPCESRSYLIEYGQVGEDISTCKYRYINGEPHNHPRLPYVKHLTAKEAEDTREHVENNLDKTPLEAYEGGKNLDGPTPPAPQLAQALNNIDTYRYQTNKYKKEAKSEVGSSFINQFHSWIKEHRDQVIMRANTVGREDECVISFHSKWMRDQLLPKAVLVEGPLPLEGMLTDGAHKYWSDPNAVLITTTTFCPGIDRWVPCMFSFANGVTTQHYYWHFTSVIKSIAEAAREHGMEITDELFALVVDFSDAQRLGFISAFTSYFIDQEDNTRTHTELEQAAQALIKGCRYHFEKSVTRVSRLGNHVPPETRNKFVEACRQMVSTENPGVFDRVVKMIQRTWPGLDAWLRWWLAPEHASMIFQSQQTMDSKLASKLPDTTNAEESAKTRILFLVVMDCSKVSQHFQRMHDSYSHGQPIRYGRSQRQRKLERLEAATLIPENPRRRSNSQNRSRSQTPSPRKRDQSALREGRAPDTQSELKKPKKRKRVKILVPDSSASEDELPSPSKKPKKQQHIKITIPDSSASEDKTPSIPKKEMSPVKGERADTSTPLSINLAVTKEFASYPWSVCHGHWKDFSRFAALRAGEDPAEHPISYLHKTLNDRRAWPLSTFAGSNTDNSGSHILQNIRDTFKHTLAGLPRCLSAEENSYHIEHEPNSALYWLYYLITASPGLSRRHGPISPEAVRFFLPIIQRISSCSEGHYQVELPCITTSQWQEPAARDFDVFNGNIDNWFQSLFNLSSLEVPQEFRDCWRHHTREGTNDPDIYCHGNCQKMEFVSWIPSVLIIRPGVNEKGNQPDWNFPCELYPGSKSSGLKSGIVYKLVGRMFSNKSHFQCVTLIPTTGGKSAVFSYDGMEHKGYAQQLKGKIAELLGGKTCPSGYHTICGVYSLKGGVAAQEKFHQDCIKTAHEKLELHLDGTQSATLLKDGYRSMTAEETKRWKPHSSVTEYQKTDLEPDQQGIQPLSESPATPSRTIPSSSPPPSSPLHLLCRCGTENDGHRERIKQESVQCDQCQQWSHLACLVNRSEPTIEGEFICHICSHQSMSAFERLEIRPPNCIQTQQDVANRLYAGRTVLVRMTAKDEFYYPGRLLHQEKQKWTVKMWRGIQHDNADKILEGIPVKRIVDGLYGDCEGRRAIRLGKFTRTHEERDPQDVATDWQACPYNTEVDRALYKHKAALQDILVHTINSDFSKLSVAIVPALALYLENNTLGYTLPEGYIALTKKFGHPCPSYFTGGITTDDRARILNWIHKNVFSIGTLLKASDFDLCLAHARTLFLAHSQHETFLKHVEQGLSDQGIESSIIQQAWQRLVDFNGKTVDGKVEIERADVDKEALMILEAVMFDRSARAGKAGREQWGLDVGPPEDLWWPYDGPEKYAPDLCHATESDLVESEHCKAIREKIEAERKAEQVEKEKNAPPRPRPRRLTKEQGLNRSKKALQEAGLLKEEITTKPAEPHQPHQSAGYKRRHGAEKGSETKDGNQSKKPRRQRK</sequence>
<dbReference type="SUPFAM" id="SSF57903">
    <property type="entry name" value="FYVE/PHD zinc finger"/>
    <property type="match status" value="1"/>
</dbReference>
<reference evidence="6 7" key="1">
    <citation type="journal article" date="2020" name="ISME J.">
        <title>Uncovering the hidden diversity of litter-decomposition mechanisms in mushroom-forming fungi.</title>
        <authorList>
            <person name="Floudas D."/>
            <person name="Bentzer J."/>
            <person name="Ahren D."/>
            <person name="Johansson T."/>
            <person name="Persson P."/>
            <person name="Tunlid A."/>
        </authorList>
    </citation>
    <scope>NUCLEOTIDE SEQUENCE [LARGE SCALE GENOMIC DNA]</scope>
    <source>
        <strain evidence="6 7">CBS 291.85</strain>
    </source>
</reference>
<feature type="compositionally biased region" description="Basic and acidic residues" evidence="4">
    <location>
        <begin position="1805"/>
        <end position="1819"/>
    </location>
</feature>
<feature type="region of interest" description="Disordered" evidence="4">
    <location>
        <begin position="1316"/>
        <end position="1348"/>
    </location>
</feature>
<keyword evidence="2" id="KW-0863">Zinc-finger</keyword>
<feature type="region of interest" description="Disordered" evidence="4">
    <location>
        <begin position="1767"/>
        <end position="1852"/>
    </location>
</feature>
<dbReference type="InterPro" id="IPR011011">
    <property type="entry name" value="Znf_FYVE_PHD"/>
</dbReference>
<evidence type="ECO:0000256" key="2">
    <source>
        <dbReference type="ARBA" id="ARBA00022771"/>
    </source>
</evidence>
<dbReference type="InterPro" id="IPR013083">
    <property type="entry name" value="Znf_RING/FYVE/PHD"/>
</dbReference>
<feature type="domain" description="Zinc finger PHD-type" evidence="5">
    <location>
        <begin position="1351"/>
        <end position="1402"/>
    </location>
</feature>
<keyword evidence="3" id="KW-0862">Zinc</keyword>
<evidence type="ECO:0000313" key="7">
    <source>
        <dbReference type="Proteomes" id="UP000559256"/>
    </source>
</evidence>